<reference evidence="4 5" key="1">
    <citation type="submission" date="2016-10" db="EMBL/GenBank/DDBJ databases">
        <authorList>
            <person name="de Groot N.N."/>
        </authorList>
    </citation>
    <scope>NUCLEOTIDE SEQUENCE [LARGE SCALE GENOMIC DNA]</scope>
    <source>
        <strain evidence="4 5">NP_1H</strain>
    </source>
</reference>
<keyword evidence="5" id="KW-1185">Reference proteome</keyword>
<dbReference type="RefSeq" id="WP_026543621.1">
    <property type="nucleotide sequence ID" value="NZ_FNDT01000002.1"/>
</dbReference>
<dbReference type="PANTHER" id="PTHR34295">
    <property type="entry name" value="BIOTIN TRANSPORTER BIOY"/>
    <property type="match status" value="1"/>
</dbReference>
<dbReference type="GO" id="GO:0015225">
    <property type="term" value="F:biotin transmembrane transporter activity"/>
    <property type="evidence" value="ECO:0007669"/>
    <property type="project" value="UniProtKB-UniRule"/>
</dbReference>
<keyword evidence="2" id="KW-1003">Cell membrane</keyword>
<organism evidence="4 5">
    <name type="scientific">Arthrobacter subterraneus</name>
    <dbReference type="NCBI Taxonomy" id="335973"/>
    <lineage>
        <taxon>Bacteria</taxon>
        <taxon>Bacillati</taxon>
        <taxon>Actinomycetota</taxon>
        <taxon>Actinomycetes</taxon>
        <taxon>Micrococcales</taxon>
        <taxon>Micrococcaceae</taxon>
        <taxon>Arthrobacter</taxon>
    </lineage>
</organism>
<dbReference type="EMBL" id="FNDT01000002">
    <property type="protein sequence ID" value="SDH70389.1"/>
    <property type="molecule type" value="Genomic_DNA"/>
</dbReference>
<feature type="transmembrane region" description="Helical" evidence="3">
    <location>
        <begin position="183"/>
        <end position="201"/>
    </location>
</feature>
<feature type="transmembrane region" description="Helical" evidence="3">
    <location>
        <begin position="28"/>
        <end position="47"/>
    </location>
</feature>
<dbReference type="InterPro" id="IPR003784">
    <property type="entry name" value="BioY"/>
</dbReference>
<feature type="transmembrane region" description="Helical" evidence="3">
    <location>
        <begin position="77"/>
        <end position="96"/>
    </location>
</feature>
<evidence type="ECO:0000256" key="3">
    <source>
        <dbReference type="SAM" id="Phobius"/>
    </source>
</evidence>
<proteinExistence type="inferred from homology"/>
<comment type="similarity">
    <text evidence="1 2">Belongs to the BioY family.</text>
</comment>
<evidence type="ECO:0000313" key="5">
    <source>
        <dbReference type="Proteomes" id="UP000199258"/>
    </source>
</evidence>
<sequence length="211" mass="21873">MQQTNPAPHPTPAGTPARARTSWNATDLSLIAVFAAVVAASAILPAIPVGQVGVPITLQTLAIMVTGIVLGPWRAGAALSLYVAVALAGLPIFSQFRGGIGVLFGPSAGYIIAFPIAAFAVGFLARIVFRRFDRFRFLALFAACTATSLLITHPFGIVGMMINAKLDLAAAVAADVVFLPGDILKNLAAAAIGLSVVKAFPRLQSRPARRS</sequence>
<protein>
    <recommendedName>
        <fullName evidence="2">Biotin transporter</fullName>
    </recommendedName>
</protein>
<feature type="transmembrane region" description="Helical" evidence="3">
    <location>
        <begin position="108"/>
        <end position="125"/>
    </location>
</feature>
<dbReference type="PIRSF" id="PIRSF016661">
    <property type="entry name" value="BioY"/>
    <property type="match status" value="1"/>
</dbReference>
<gene>
    <name evidence="4" type="ORF">SAMN04488693_102150</name>
</gene>
<feature type="transmembrane region" description="Helical" evidence="3">
    <location>
        <begin position="53"/>
        <end position="70"/>
    </location>
</feature>
<dbReference type="GO" id="GO:0005886">
    <property type="term" value="C:plasma membrane"/>
    <property type="evidence" value="ECO:0007669"/>
    <property type="project" value="UniProtKB-SubCell"/>
</dbReference>
<keyword evidence="2 3" id="KW-0472">Membrane</keyword>
<dbReference type="Proteomes" id="UP000199258">
    <property type="component" value="Unassembled WGS sequence"/>
</dbReference>
<dbReference type="OrthoDB" id="1496139at2"/>
<keyword evidence="3" id="KW-0812">Transmembrane</keyword>
<keyword evidence="2" id="KW-0813">Transport</keyword>
<dbReference type="STRING" id="335973.SAMN04488693_102150"/>
<accession>A0A1G8EL15</accession>
<dbReference type="Pfam" id="PF02632">
    <property type="entry name" value="BioY"/>
    <property type="match status" value="1"/>
</dbReference>
<feature type="transmembrane region" description="Helical" evidence="3">
    <location>
        <begin position="137"/>
        <end position="163"/>
    </location>
</feature>
<keyword evidence="3" id="KW-1133">Transmembrane helix</keyword>
<dbReference type="PANTHER" id="PTHR34295:SF1">
    <property type="entry name" value="BIOTIN TRANSPORTER BIOY"/>
    <property type="match status" value="1"/>
</dbReference>
<dbReference type="AlphaFoldDB" id="A0A1G8EL15"/>
<name>A0A1G8EL15_9MICC</name>
<dbReference type="Gene3D" id="1.10.1760.20">
    <property type="match status" value="1"/>
</dbReference>
<evidence type="ECO:0000256" key="1">
    <source>
        <dbReference type="ARBA" id="ARBA00010692"/>
    </source>
</evidence>
<comment type="subcellular location">
    <subcellularLocation>
        <location evidence="2">Cell membrane</location>
        <topology evidence="2">Multi-pass membrane protein</topology>
    </subcellularLocation>
</comment>
<evidence type="ECO:0000313" key="4">
    <source>
        <dbReference type="EMBL" id="SDH70389.1"/>
    </source>
</evidence>
<evidence type="ECO:0000256" key="2">
    <source>
        <dbReference type="PIRNR" id="PIRNR016661"/>
    </source>
</evidence>